<dbReference type="Proteomes" id="UP000076858">
    <property type="component" value="Unassembled WGS sequence"/>
</dbReference>
<keyword evidence="2" id="KW-1185">Reference proteome</keyword>
<accession>A0A164Z081</accession>
<name>A0A164Z081_9CRUS</name>
<gene>
    <name evidence="1" type="ORF">APZ42_018576</name>
</gene>
<organism evidence="1 2">
    <name type="scientific">Daphnia magna</name>
    <dbReference type="NCBI Taxonomy" id="35525"/>
    <lineage>
        <taxon>Eukaryota</taxon>
        <taxon>Metazoa</taxon>
        <taxon>Ecdysozoa</taxon>
        <taxon>Arthropoda</taxon>
        <taxon>Crustacea</taxon>
        <taxon>Branchiopoda</taxon>
        <taxon>Diplostraca</taxon>
        <taxon>Cladocera</taxon>
        <taxon>Anomopoda</taxon>
        <taxon>Daphniidae</taxon>
        <taxon>Daphnia</taxon>
    </lineage>
</organism>
<evidence type="ECO:0000313" key="1">
    <source>
        <dbReference type="EMBL" id="KZS15798.1"/>
    </source>
</evidence>
<proteinExistence type="predicted"/>
<dbReference type="EMBL" id="LRGB01000849">
    <property type="protein sequence ID" value="KZS15798.1"/>
    <property type="molecule type" value="Genomic_DNA"/>
</dbReference>
<protein>
    <submittedName>
        <fullName evidence="1">Uncharacterized protein</fullName>
    </submittedName>
</protein>
<comment type="caution">
    <text evidence="1">The sequence shown here is derived from an EMBL/GenBank/DDBJ whole genome shotgun (WGS) entry which is preliminary data.</text>
</comment>
<reference evidence="1 2" key="1">
    <citation type="submission" date="2016-03" db="EMBL/GenBank/DDBJ databases">
        <title>EvidentialGene: Evidence-directed Construction of Genes on Genomes.</title>
        <authorList>
            <person name="Gilbert D.G."/>
            <person name="Choi J.-H."/>
            <person name="Mockaitis K."/>
            <person name="Colbourne J."/>
            <person name="Pfrender M."/>
        </authorList>
    </citation>
    <scope>NUCLEOTIDE SEQUENCE [LARGE SCALE GENOMIC DNA]</scope>
    <source>
        <strain evidence="1 2">Xinb3</strain>
        <tissue evidence="1">Complete organism</tissue>
    </source>
</reference>
<dbReference type="AlphaFoldDB" id="A0A164Z081"/>
<sequence>MQKTSQVAMLFVSKIKKAIIWQVHAIQCFLEGLWQVPGTCRAPDLLQNSVMMMKKKMRAQVRVHLRSR</sequence>
<evidence type="ECO:0000313" key="2">
    <source>
        <dbReference type="Proteomes" id="UP000076858"/>
    </source>
</evidence>